<dbReference type="EnsemblMetazoa" id="AMAM008865-RA">
    <property type="protein sequence ID" value="AMAM008865-PA"/>
    <property type="gene ID" value="AMAM008865"/>
</dbReference>
<reference evidence="3" key="1">
    <citation type="submission" date="2013-09" db="EMBL/GenBank/DDBJ databases">
        <title>The Genome Sequence of Anopheles maculatus species B.</title>
        <authorList>
            <consortium name="The Broad Institute Genomics Platform"/>
            <person name="Neafsey D.E."/>
            <person name="Besansky N."/>
            <person name="Howell P."/>
            <person name="Walton C."/>
            <person name="Young S.K."/>
            <person name="Zeng Q."/>
            <person name="Gargeya S."/>
            <person name="Fitzgerald M."/>
            <person name="Haas B."/>
            <person name="Abouelleil A."/>
            <person name="Allen A.W."/>
            <person name="Alvarado L."/>
            <person name="Arachchi H.M."/>
            <person name="Berlin A.M."/>
            <person name="Chapman S.B."/>
            <person name="Gainer-Dewar J."/>
            <person name="Goldberg J."/>
            <person name="Griggs A."/>
            <person name="Gujja S."/>
            <person name="Hansen M."/>
            <person name="Howarth C."/>
            <person name="Imamovic A."/>
            <person name="Ireland A."/>
            <person name="Larimer J."/>
            <person name="McCowan C."/>
            <person name="Murphy C."/>
            <person name="Pearson M."/>
            <person name="Poon T.W."/>
            <person name="Priest M."/>
            <person name="Roberts A."/>
            <person name="Saif S."/>
            <person name="Shea T."/>
            <person name="Sisk P."/>
            <person name="Sykes S."/>
            <person name="Wortman J."/>
            <person name="Nusbaum C."/>
            <person name="Birren B."/>
        </authorList>
    </citation>
    <scope>NUCLEOTIDE SEQUENCE [LARGE SCALE GENOMIC DNA]</scope>
    <source>
        <strain evidence="3">maculatus3</strain>
    </source>
</reference>
<dbReference type="PROSITE" id="PS50231">
    <property type="entry name" value="RICIN_B_LECTIN"/>
    <property type="match status" value="1"/>
</dbReference>
<dbReference type="InterPro" id="IPR000772">
    <property type="entry name" value="Ricin_B_lectin"/>
</dbReference>
<protein>
    <submittedName>
        <fullName evidence="2">Ricin B-type lectin domain-containing protein</fullName>
    </submittedName>
</protein>
<evidence type="ECO:0000259" key="1">
    <source>
        <dbReference type="SMART" id="SM00458"/>
    </source>
</evidence>
<dbReference type="Gene3D" id="2.80.10.50">
    <property type="match status" value="1"/>
</dbReference>
<dbReference type="AlphaFoldDB" id="A0A182SL13"/>
<dbReference type="VEuPathDB" id="VectorBase:AMAM008865"/>
<evidence type="ECO:0000313" key="3">
    <source>
        <dbReference type="Proteomes" id="UP000075901"/>
    </source>
</evidence>
<name>A0A182SL13_9DIPT</name>
<dbReference type="InterPro" id="IPR035992">
    <property type="entry name" value="Ricin_B-like_lectins"/>
</dbReference>
<organism evidence="2 3">
    <name type="scientific">Anopheles maculatus</name>
    <dbReference type="NCBI Taxonomy" id="74869"/>
    <lineage>
        <taxon>Eukaryota</taxon>
        <taxon>Metazoa</taxon>
        <taxon>Ecdysozoa</taxon>
        <taxon>Arthropoda</taxon>
        <taxon>Hexapoda</taxon>
        <taxon>Insecta</taxon>
        <taxon>Pterygota</taxon>
        <taxon>Neoptera</taxon>
        <taxon>Endopterygota</taxon>
        <taxon>Diptera</taxon>
        <taxon>Nematocera</taxon>
        <taxon>Culicoidea</taxon>
        <taxon>Culicidae</taxon>
        <taxon>Anophelinae</taxon>
        <taxon>Anopheles</taxon>
        <taxon>Anopheles maculatus group</taxon>
    </lineage>
</organism>
<reference evidence="2" key="2">
    <citation type="submission" date="2020-05" db="UniProtKB">
        <authorList>
            <consortium name="EnsemblMetazoa"/>
        </authorList>
    </citation>
    <scope>IDENTIFICATION</scope>
    <source>
        <strain evidence="2">maculatus3</strain>
    </source>
</reference>
<sequence length="137" mass="15616">MTEALSKRPGQGTFQNDALAGSPGHCLTFVEASNSVSMAPCEQGNVWQQWVFSLYGEIGTDNHCLDYDGNMLLVFHCHKAHGNQEWMYNATTYHFEHKKHKGKCLDVDVALKKVRIDGCDLNQQSQRWHYPAIEFRV</sequence>
<dbReference type="SMART" id="SM00458">
    <property type="entry name" value="RICIN"/>
    <property type="match status" value="1"/>
</dbReference>
<evidence type="ECO:0000313" key="2">
    <source>
        <dbReference type="EnsemblMetazoa" id="AMAM008865-PA"/>
    </source>
</evidence>
<dbReference type="Proteomes" id="UP000075901">
    <property type="component" value="Unassembled WGS sequence"/>
</dbReference>
<dbReference type="SUPFAM" id="SSF50370">
    <property type="entry name" value="Ricin B-like lectins"/>
    <property type="match status" value="1"/>
</dbReference>
<feature type="domain" description="Ricin B lectin" evidence="1">
    <location>
        <begin position="12"/>
        <end position="131"/>
    </location>
</feature>
<proteinExistence type="predicted"/>
<dbReference type="Pfam" id="PF00652">
    <property type="entry name" value="Ricin_B_lectin"/>
    <property type="match status" value="1"/>
</dbReference>
<accession>A0A182SL13</accession>
<keyword evidence="3" id="KW-1185">Reference proteome</keyword>